<feature type="region of interest" description="Disordered" evidence="1">
    <location>
        <begin position="53"/>
        <end position="104"/>
    </location>
</feature>
<feature type="chain" id="PRO_5046066160" evidence="2">
    <location>
        <begin position="18"/>
        <end position="147"/>
    </location>
</feature>
<protein>
    <submittedName>
        <fullName evidence="3">Uncharacterized protein</fullName>
    </submittedName>
</protein>
<reference evidence="3 4" key="1">
    <citation type="journal article" date="2023" name="Commun. Biol.">
        <title>Genome analysis of Parmales, the sister group of diatoms, reveals the evolutionary specialization of diatoms from phago-mixotrophs to photoautotrophs.</title>
        <authorList>
            <person name="Ban H."/>
            <person name="Sato S."/>
            <person name="Yoshikawa S."/>
            <person name="Yamada K."/>
            <person name="Nakamura Y."/>
            <person name="Ichinomiya M."/>
            <person name="Sato N."/>
            <person name="Blanc-Mathieu R."/>
            <person name="Endo H."/>
            <person name="Kuwata A."/>
            <person name="Ogata H."/>
        </authorList>
    </citation>
    <scope>NUCLEOTIDE SEQUENCE [LARGE SCALE GENOMIC DNA]</scope>
</reference>
<sequence>MRLLAVAVGLLVPSATAQVSALLAPPRLRVLKGMNMGMGKTMSESYSMGMGKTMSESYSMGKRTSKGKTSMTPKTAHEDPVDSDPSLPPPPQAPPWPTPAPPTECTTTVELNVDCTALDDANINDAVALWLSDQSSAMATYGPISDW</sequence>
<evidence type="ECO:0000256" key="2">
    <source>
        <dbReference type="SAM" id="SignalP"/>
    </source>
</evidence>
<feature type="compositionally biased region" description="Pro residues" evidence="1">
    <location>
        <begin position="86"/>
        <end position="102"/>
    </location>
</feature>
<name>A0ABQ6NC13_9STRA</name>
<dbReference type="EMBL" id="BRYB01006771">
    <property type="protein sequence ID" value="GMI56592.1"/>
    <property type="molecule type" value="Genomic_DNA"/>
</dbReference>
<organism evidence="3 4">
    <name type="scientific">Tetraparma gracilis</name>
    <dbReference type="NCBI Taxonomy" id="2962635"/>
    <lineage>
        <taxon>Eukaryota</taxon>
        <taxon>Sar</taxon>
        <taxon>Stramenopiles</taxon>
        <taxon>Ochrophyta</taxon>
        <taxon>Bolidophyceae</taxon>
        <taxon>Parmales</taxon>
        <taxon>Triparmaceae</taxon>
        <taxon>Tetraparma</taxon>
    </lineage>
</organism>
<keyword evidence="4" id="KW-1185">Reference proteome</keyword>
<keyword evidence="2" id="KW-0732">Signal</keyword>
<comment type="caution">
    <text evidence="3">The sequence shown here is derived from an EMBL/GenBank/DDBJ whole genome shotgun (WGS) entry which is preliminary data.</text>
</comment>
<accession>A0ABQ6NC13</accession>
<evidence type="ECO:0000313" key="3">
    <source>
        <dbReference type="EMBL" id="GMI56592.1"/>
    </source>
</evidence>
<dbReference type="Proteomes" id="UP001165060">
    <property type="component" value="Unassembled WGS sequence"/>
</dbReference>
<feature type="signal peptide" evidence="2">
    <location>
        <begin position="1"/>
        <end position="17"/>
    </location>
</feature>
<evidence type="ECO:0000313" key="4">
    <source>
        <dbReference type="Proteomes" id="UP001165060"/>
    </source>
</evidence>
<proteinExistence type="predicted"/>
<gene>
    <name evidence="3" type="ORF">TeGR_g6900</name>
</gene>
<evidence type="ECO:0000256" key="1">
    <source>
        <dbReference type="SAM" id="MobiDB-lite"/>
    </source>
</evidence>